<accession>A0A517MXW6</accession>
<reference evidence="2 3" key="1">
    <citation type="submission" date="2019-02" db="EMBL/GenBank/DDBJ databases">
        <title>Deep-cultivation of Planctomycetes and their phenomic and genomic characterization uncovers novel biology.</title>
        <authorList>
            <person name="Wiegand S."/>
            <person name="Jogler M."/>
            <person name="Boedeker C."/>
            <person name="Pinto D."/>
            <person name="Vollmers J."/>
            <person name="Rivas-Marin E."/>
            <person name="Kohn T."/>
            <person name="Peeters S.H."/>
            <person name="Heuer A."/>
            <person name="Rast P."/>
            <person name="Oberbeckmann S."/>
            <person name="Bunk B."/>
            <person name="Jeske O."/>
            <person name="Meyerdierks A."/>
            <person name="Storesund J.E."/>
            <person name="Kallscheuer N."/>
            <person name="Luecker S."/>
            <person name="Lage O.M."/>
            <person name="Pohl T."/>
            <person name="Merkel B.J."/>
            <person name="Hornburger P."/>
            <person name="Mueller R.-W."/>
            <person name="Bruemmer F."/>
            <person name="Labrenz M."/>
            <person name="Spormann A.M."/>
            <person name="Op den Camp H."/>
            <person name="Overmann J."/>
            <person name="Amann R."/>
            <person name="Jetten M.S.M."/>
            <person name="Mascher T."/>
            <person name="Medema M.H."/>
            <person name="Devos D.P."/>
            <person name="Kaster A.-K."/>
            <person name="Ovreas L."/>
            <person name="Rohde M."/>
            <person name="Galperin M.Y."/>
            <person name="Jogler C."/>
        </authorList>
    </citation>
    <scope>NUCLEOTIDE SEQUENCE [LARGE SCALE GENOMIC DNA]</scope>
    <source>
        <strain evidence="2 3">HG15A2</strain>
    </source>
</reference>
<protein>
    <submittedName>
        <fullName evidence="2">Uncharacterized protein</fullName>
    </submittedName>
</protein>
<dbReference type="Proteomes" id="UP000319852">
    <property type="component" value="Chromosome"/>
</dbReference>
<dbReference type="EMBL" id="CP036263">
    <property type="protein sequence ID" value="QDS99713.1"/>
    <property type="molecule type" value="Genomic_DNA"/>
</dbReference>
<evidence type="ECO:0000313" key="3">
    <source>
        <dbReference type="Proteomes" id="UP000319852"/>
    </source>
</evidence>
<keyword evidence="1" id="KW-0472">Membrane</keyword>
<name>A0A517MXW6_9BACT</name>
<dbReference type="KEGG" id="amob:HG15A2_30420"/>
<sequence>MQYLDLVGQFFSGALNDCWAWVTQLNLEEWFILLGVTSGVGFLGMRGFSNKDRC</sequence>
<keyword evidence="1" id="KW-1133">Transmembrane helix</keyword>
<dbReference type="AlphaFoldDB" id="A0A517MXW6"/>
<proteinExistence type="predicted"/>
<evidence type="ECO:0000256" key="1">
    <source>
        <dbReference type="SAM" id="Phobius"/>
    </source>
</evidence>
<dbReference type="RefSeq" id="WP_218931975.1">
    <property type="nucleotide sequence ID" value="NZ_CP036263.1"/>
</dbReference>
<evidence type="ECO:0000313" key="2">
    <source>
        <dbReference type="EMBL" id="QDS99713.1"/>
    </source>
</evidence>
<feature type="transmembrane region" description="Helical" evidence="1">
    <location>
        <begin position="30"/>
        <end position="48"/>
    </location>
</feature>
<organism evidence="2 3">
    <name type="scientific">Adhaeretor mobilis</name>
    <dbReference type="NCBI Taxonomy" id="1930276"/>
    <lineage>
        <taxon>Bacteria</taxon>
        <taxon>Pseudomonadati</taxon>
        <taxon>Planctomycetota</taxon>
        <taxon>Planctomycetia</taxon>
        <taxon>Pirellulales</taxon>
        <taxon>Lacipirellulaceae</taxon>
        <taxon>Adhaeretor</taxon>
    </lineage>
</organism>
<keyword evidence="1" id="KW-0812">Transmembrane</keyword>
<gene>
    <name evidence="2" type="ORF">HG15A2_30420</name>
</gene>
<keyword evidence="3" id="KW-1185">Reference proteome</keyword>